<feature type="coiled-coil region" evidence="5">
    <location>
        <begin position="61"/>
        <end position="92"/>
    </location>
</feature>
<evidence type="ECO:0000256" key="3">
    <source>
        <dbReference type="ARBA" id="ARBA00022833"/>
    </source>
</evidence>
<feature type="compositionally biased region" description="Basic and acidic residues" evidence="6">
    <location>
        <begin position="304"/>
        <end position="321"/>
    </location>
</feature>
<dbReference type="PROSITE" id="PS50808">
    <property type="entry name" value="ZF_BED"/>
    <property type="match status" value="1"/>
</dbReference>
<keyword evidence="3" id="KW-0862">Zinc</keyword>
<name>A0A9Q1GTB7_9CARY</name>
<protein>
    <recommendedName>
        <fullName evidence="7">BED-type domain-containing protein</fullName>
    </recommendedName>
</protein>
<accession>A0A9Q1GTB7</accession>
<evidence type="ECO:0000256" key="6">
    <source>
        <dbReference type="SAM" id="MobiDB-lite"/>
    </source>
</evidence>
<proteinExistence type="predicted"/>
<sequence length="594" mass="66939">MFGHSSRSTEDVGWYFGTAVDGNKKQVQCKFCGKIIKDGITRLKQHLAHKAGDVAPCPEVSAEVKRDMNKLLQEFKEKKKDKVRRTGDLEQEIARSINRIDVDEEDDEDDDQLAFARYQSLQQHQLHHDQQVFRASRGRFYDEGGSSQATQALMRRSATVREGGSGKGVMAFTPLSTPAERLKAVEIDLEKGRTRTKQSKVNSSWMKTAKKKLMKVFGSWVIDNNQPFTVVDSIYTNPLLDTIREVGRDVRAPRYYFNPEYMYREHEQAPSEAEIRAGVQRVIIRQGQDTFGTPLAQRAAKNTMPEKERPVFEGDDLHWLDVDGQEEDDIMNIDDDDDRRLGVSPPFRYSVDQQSQGTHNSGSGGDLSPPSTADGSGDGGNGGNQRVNATGTSQSSRPSSKDINPTISDHNSRRGEEYEEETIAHTYHRLRKAKDKASKAPPDYDNQVAHGCPAEQQMPSTFTAPVNCNWSCGSDSYDAGPYNYGYDQTNADWGTLSDQSYPSYPGSEPHLPQSNPSSQTHDNFQVFNHGTINYGDHHYYRPTIHAGDSSSSGQSWMDATSSYFFQQQGTDRGYTEHQNEETNYQESARRSFWW</sequence>
<evidence type="ECO:0000256" key="5">
    <source>
        <dbReference type="SAM" id="Coils"/>
    </source>
</evidence>
<dbReference type="GO" id="GO:0008270">
    <property type="term" value="F:zinc ion binding"/>
    <property type="evidence" value="ECO:0007669"/>
    <property type="project" value="UniProtKB-KW"/>
</dbReference>
<feature type="compositionally biased region" description="Acidic residues" evidence="6">
    <location>
        <begin position="323"/>
        <end position="337"/>
    </location>
</feature>
<evidence type="ECO:0000256" key="4">
    <source>
        <dbReference type="PROSITE-ProRule" id="PRU00027"/>
    </source>
</evidence>
<keyword evidence="2 4" id="KW-0863">Zinc-finger</keyword>
<organism evidence="8 9">
    <name type="scientific">Carnegiea gigantea</name>
    <dbReference type="NCBI Taxonomy" id="171969"/>
    <lineage>
        <taxon>Eukaryota</taxon>
        <taxon>Viridiplantae</taxon>
        <taxon>Streptophyta</taxon>
        <taxon>Embryophyta</taxon>
        <taxon>Tracheophyta</taxon>
        <taxon>Spermatophyta</taxon>
        <taxon>Magnoliopsida</taxon>
        <taxon>eudicotyledons</taxon>
        <taxon>Gunneridae</taxon>
        <taxon>Pentapetalae</taxon>
        <taxon>Caryophyllales</taxon>
        <taxon>Cactineae</taxon>
        <taxon>Cactaceae</taxon>
        <taxon>Cactoideae</taxon>
        <taxon>Echinocereeae</taxon>
        <taxon>Carnegiea</taxon>
    </lineage>
</organism>
<feature type="compositionally biased region" description="Polar residues" evidence="6">
    <location>
        <begin position="512"/>
        <end position="521"/>
    </location>
</feature>
<dbReference type="PANTHER" id="PTHR46951">
    <property type="entry name" value="BED-TYPE DOMAIN-CONTAINING PROTEIN"/>
    <property type="match status" value="1"/>
</dbReference>
<dbReference type="GO" id="GO:0003677">
    <property type="term" value="F:DNA binding"/>
    <property type="evidence" value="ECO:0007669"/>
    <property type="project" value="InterPro"/>
</dbReference>
<keyword evidence="5" id="KW-0175">Coiled coil</keyword>
<evidence type="ECO:0000256" key="2">
    <source>
        <dbReference type="ARBA" id="ARBA00022771"/>
    </source>
</evidence>
<dbReference type="Pfam" id="PF02892">
    <property type="entry name" value="zf-BED"/>
    <property type="match status" value="1"/>
</dbReference>
<evidence type="ECO:0000313" key="8">
    <source>
        <dbReference type="EMBL" id="KAJ8424884.1"/>
    </source>
</evidence>
<feature type="compositionally biased region" description="Polar residues" evidence="6">
    <location>
        <begin position="385"/>
        <end position="409"/>
    </location>
</feature>
<dbReference type="OrthoDB" id="2012664at2759"/>
<dbReference type="EMBL" id="JAKOGI010001587">
    <property type="protein sequence ID" value="KAJ8424884.1"/>
    <property type="molecule type" value="Genomic_DNA"/>
</dbReference>
<dbReference type="InterPro" id="IPR003656">
    <property type="entry name" value="Znf_BED"/>
</dbReference>
<reference evidence="8" key="1">
    <citation type="submission" date="2022-04" db="EMBL/GenBank/DDBJ databases">
        <title>Carnegiea gigantea Genome sequencing and assembly v2.</title>
        <authorList>
            <person name="Copetti D."/>
            <person name="Sanderson M.J."/>
            <person name="Burquez A."/>
            <person name="Wojciechowski M.F."/>
        </authorList>
    </citation>
    <scope>NUCLEOTIDE SEQUENCE</scope>
    <source>
        <strain evidence="8">SGP5-SGP5p</strain>
        <tissue evidence="8">Aerial part</tissue>
    </source>
</reference>
<feature type="domain" description="BED-type" evidence="7">
    <location>
        <begin position="8"/>
        <end position="64"/>
    </location>
</feature>
<comment type="caution">
    <text evidence="8">The sequence shown here is derived from an EMBL/GenBank/DDBJ whole genome shotgun (WGS) entry which is preliminary data.</text>
</comment>
<feature type="region of interest" description="Disordered" evidence="6">
    <location>
        <begin position="575"/>
        <end position="594"/>
    </location>
</feature>
<evidence type="ECO:0000313" key="9">
    <source>
        <dbReference type="Proteomes" id="UP001153076"/>
    </source>
</evidence>
<evidence type="ECO:0000259" key="7">
    <source>
        <dbReference type="PROSITE" id="PS50808"/>
    </source>
</evidence>
<keyword evidence="1" id="KW-0479">Metal-binding</keyword>
<dbReference type="AlphaFoldDB" id="A0A9Q1GTB7"/>
<keyword evidence="9" id="KW-1185">Reference proteome</keyword>
<feature type="region of interest" description="Disordered" evidence="6">
    <location>
        <begin position="293"/>
        <end position="420"/>
    </location>
</feature>
<gene>
    <name evidence="8" type="ORF">Cgig2_020671</name>
</gene>
<dbReference type="PANTHER" id="PTHR46951:SF2">
    <property type="entry name" value="BED-TYPE DOMAIN-CONTAINING PROTEIN"/>
    <property type="match status" value="1"/>
</dbReference>
<dbReference type="Proteomes" id="UP001153076">
    <property type="component" value="Unassembled WGS sequence"/>
</dbReference>
<feature type="region of interest" description="Disordered" evidence="6">
    <location>
        <begin position="496"/>
        <end position="521"/>
    </location>
</feature>
<evidence type="ECO:0000256" key="1">
    <source>
        <dbReference type="ARBA" id="ARBA00022723"/>
    </source>
</evidence>
<feature type="compositionally biased region" description="Polar residues" evidence="6">
    <location>
        <begin position="351"/>
        <end position="361"/>
    </location>
</feature>